<keyword evidence="9" id="KW-0804">Transcription</keyword>
<dbReference type="RefSeq" id="WP_255855192.1">
    <property type="nucleotide sequence ID" value="NZ_CP073347.1"/>
</dbReference>
<evidence type="ECO:0000256" key="2">
    <source>
        <dbReference type="ARBA" id="ARBA00022466"/>
    </source>
</evidence>
<keyword evidence="5" id="KW-0476">Mercury</keyword>
<protein>
    <recommendedName>
        <fullName evidence="1">Mercuric resistance operon regulatory protein</fullName>
    </recommendedName>
</protein>
<evidence type="ECO:0000256" key="5">
    <source>
        <dbReference type="ARBA" id="ARBA00022914"/>
    </source>
</evidence>
<feature type="domain" description="HTH merR-type" evidence="11">
    <location>
        <begin position="7"/>
        <end position="76"/>
    </location>
</feature>
<accession>A0ABY5HLM2</accession>
<keyword evidence="8" id="KW-0010">Activator</keyword>
<evidence type="ECO:0000256" key="4">
    <source>
        <dbReference type="ARBA" id="ARBA00022723"/>
    </source>
</evidence>
<sequence>MEIQQDQLTIGAFARQGGVTVETIRFYQRKGLLPVPNRLQGGIRRYGAADIRRLGFIRSAQGLGFSLEEVAQLLRLEDGSHCREASRLAEGKLQQVRQKLADLQRMEIALAAIVDACQAQTGALSCPLTESLQRSDSLDAVEAPPVRPRG</sequence>
<organism evidence="12 13">
    <name type="scientific">Marinobacterium rhizophilum</name>
    <dbReference type="NCBI Taxonomy" id="420402"/>
    <lineage>
        <taxon>Bacteria</taxon>
        <taxon>Pseudomonadati</taxon>
        <taxon>Pseudomonadota</taxon>
        <taxon>Gammaproteobacteria</taxon>
        <taxon>Oceanospirillales</taxon>
        <taxon>Oceanospirillaceae</taxon>
        <taxon>Marinobacterium</taxon>
    </lineage>
</organism>
<dbReference type="CDD" id="cd04783">
    <property type="entry name" value="HTH_MerR1"/>
    <property type="match status" value="1"/>
</dbReference>
<evidence type="ECO:0000256" key="3">
    <source>
        <dbReference type="ARBA" id="ARBA00022491"/>
    </source>
</evidence>
<dbReference type="Gene3D" id="1.10.1660.10">
    <property type="match status" value="1"/>
</dbReference>
<evidence type="ECO:0000256" key="9">
    <source>
        <dbReference type="ARBA" id="ARBA00023163"/>
    </source>
</evidence>
<dbReference type="NCBIfam" id="TIGR02051">
    <property type="entry name" value="MerR"/>
    <property type="match status" value="1"/>
</dbReference>
<dbReference type="InterPro" id="IPR009061">
    <property type="entry name" value="DNA-bd_dom_put_sf"/>
</dbReference>
<dbReference type="InterPro" id="IPR047057">
    <property type="entry name" value="MerR_fam"/>
</dbReference>
<dbReference type="PROSITE" id="PS50937">
    <property type="entry name" value="HTH_MERR_2"/>
    <property type="match status" value="1"/>
</dbReference>
<dbReference type="PANTHER" id="PTHR30204:SF69">
    <property type="entry name" value="MERR-FAMILY TRANSCRIPTIONAL REGULATOR"/>
    <property type="match status" value="1"/>
</dbReference>
<keyword evidence="7" id="KW-0238">DNA-binding</keyword>
<evidence type="ECO:0000256" key="6">
    <source>
        <dbReference type="ARBA" id="ARBA00023015"/>
    </source>
</evidence>
<keyword evidence="4" id="KW-0479">Metal-binding</keyword>
<gene>
    <name evidence="12" type="primary">merR</name>
    <name evidence="12" type="ORF">KDW95_05045</name>
</gene>
<evidence type="ECO:0000313" key="12">
    <source>
        <dbReference type="EMBL" id="UTW13029.1"/>
    </source>
</evidence>
<keyword evidence="3" id="KW-0678">Repressor</keyword>
<dbReference type="InterPro" id="IPR011794">
    <property type="entry name" value="MerR"/>
</dbReference>
<comment type="function">
    <text evidence="10">Mediates the mercuric-dependent induction of mercury resistance operon. In the absence of mercury MerR represses transcription by binding tightly to the mer operator region; when mercury is present the dimeric complex binds a single ion and becomes a potent transcriptional activator, while remaining bound to the mer site.</text>
</comment>
<keyword evidence="13" id="KW-1185">Reference proteome</keyword>
<evidence type="ECO:0000259" key="11">
    <source>
        <dbReference type="PROSITE" id="PS50937"/>
    </source>
</evidence>
<keyword evidence="6" id="KW-0805">Transcription regulation</keyword>
<dbReference type="PRINTS" id="PR00040">
    <property type="entry name" value="HTHMERR"/>
</dbReference>
<evidence type="ECO:0000313" key="13">
    <source>
        <dbReference type="Proteomes" id="UP001058461"/>
    </source>
</evidence>
<dbReference type="Proteomes" id="UP001058461">
    <property type="component" value="Chromosome"/>
</dbReference>
<evidence type="ECO:0000256" key="1">
    <source>
        <dbReference type="ARBA" id="ARBA00017146"/>
    </source>
</evidence>
<dbReference type="Pfam" id="PF13411">
    <property type="entry name" value="MerR_1"/>
    <property type="match status" value="1"/>
</dbReference>
<reference evidence="12" key="1">
    <citation type="submission" date="2021-04" db="EMBL/GenBank/DDBJ databases">
        <title>Oceanospirillales bacteria with DddD are important DMSP degraders in coastal seawater.</title>
        <authorList>
            <person name="Liu J."/>
        </authorList>
    </citation>
    <scope>NUCLEOTIDE SEQUENCE</scope>
    <source>
        <strain evidence="12">D13-1</strain>
    </source>
</reference>
<evidence type="ECO:0000256" key="10">
    <source>
        <dbReference type="ARBA" id="ARBA00024874"/>
    </source>
</evidence>
<evidence type="ECO:0000256" key="7">
    <source>
        <dbReference type="ARBA" id="ARBA00023125"/>
    </source>
</evidence>
<dbReference type="InterPro" id="IPR000551">
    <property type="entry name" value="MerR-type_HTH_dom"/>
</dbReference>
<dbReference type="EMBL" id="CP073347">
    <property type="protein sequence ID" value="UTW13029.1"/>
    <property type="molecule type" value="Genomic_DNA"/>
</dbReference>
<name>A0ABY5HLM2_9GAMM</name>
<keyword evidence="2" id="KW-0475">Mercuric resistance</keyword>
<evidence type="ECO:0000256" key="8">
    <source>
        <dbReference type="ARBA" id="ARBA00023159"/>
    </source>
</evidence>
<dbReference type="SUPFAM" id="SSF46955">
    <property type="entry name" value="Putative DNA-binding domain"/>
    <property type="match status" value="1"/>
</dbReference>
<dbReference type="SMART" id="SM00422">
    <property type="entry name" value="HTH_MERR"/>
    <property type="match status" value="1"/>
</dbReference>
<proteinExistence type="predicted"/>
<dbReference type="PANTHER" id="PTHR30204">
    <property type="entry name" value="REDOX-CYCLING DRUG-SENSING TRANSCRIPTIONAL ACTIVATOR SOXR"/>
    <property type="match status" value="1"/>
</dbReference>